<dbReference type="Proteomes" id="UP000824540">
    <property type="component" value="Unassembled WGS sequence"/>
</dbReference>
<evidence type="ECO:0000313" key="3">
    <source>
        <dbReference type="Proteomes" id="UP000824540"/>
    </source>
</evidence>
<name>A0A8T2N4E2_9TELE</name>
<comment type="caution">
    <text evidence="2">The sequence shown here is derived from an EMBL/GenBank/DDBJ whole genome shotgun (WGS) entry which is preliminary data.</text>
</comment>
<gene>
    <name evidence="2" type="ORF">JZ751_005465</name>
</gene>
<evidence type="ECO:0000256" key="1">
    <source>
        <dbReference type="SAM" id="MobiDB-lite"/>
    </source>
</evidence>
<feature type="region of interest" description="Disordered" evidence="1">
    <location>
        <begin position="1"/>
        <end position="86"/>
    </location>
</feature>
<organism evidence="2 3">
    <name type="scientific">Albula glossodonta</name>
    <name type="common">roundjaw bonefish</name>
    <dbReference type="NCBI Taxonomy" id="121402"/>
    <lineage>
        <taxon>Eukaryota</taxon>
        <taxon>Metazoa</taxon>
        <taxon>Chordata</taxon>
        <taxon>Craniata</taxon>
        <taxon>Vertebrata</taxon>
        <taxon>Euteleostomi</taxon>
        <taxon>Actinopterygii</taxon>
        <taxon>Neopterygii</taxon>
        <taxon>Teleostei</taxon>
        <taxon>Albuliformes</taxon>
        <taxon>Albulidae</taxon>
        <taxon>Albula</taxon>
    </lineage>
</organism>
<proteinExistence type="predicted"/>
<evidence type="ECO:0000313" key="2">
    <source>
        <dbReference type="EMBL" id="KAG9335285.1"/>
    </source>
</evidence>
<dbReference type="AlphaFoldDB" id="A0A8T2N4E2"/>
<dbReference type="EMBL" id="JAFBMS010000125">
    <property type="protein sequence ID" value="KAG9335285.1"/>
    <property type="molecule type" value="Genomic_DNA"/>
</dbReference>
<keyword evidence="3" id="KW-1185">Reference proteome</keyword>
<reference evidence="2" key="1">
    <citation type="thesis" date="2021" institute="BYU ScholarsArchive" country="Provo, UT, USA">
        <title>Applications of and Algorithms for Genome Assembly and Genomic Analyses with an Emphasis on Marine Teleosts.</title>
        <authorList>
            <person name="Pickett B.D."/>
        </authorList>
    </citation>
    <scope>NUCLEOTIDE SEQUENCE</scope>
    <source>
        <strain evidence="2">HI-2016</strain>
    </source>
</reference>
<protein>
    <submittedName>
        <fullName evidence="2">Uncharacterized protein</fullName>
    </submittedName>
</protein>
<accession>A0A8T2N4E2</accession>
<sequence length="195" mass="21314">MHRRKRLTWSPCPPPTSPLPSSESYWNVPKRGGDNLSNRQLAAVPGAKADVSSPQPPSASHDPRPWRGARPAPLRAVRQAGGRSVSQLGPSLTASAVLMWLLPSNPVEESSKSASPIPGFGHNWCICGRLIFELWAEEMDGIVSRAGPPRLVLRLSRMPCYLLPPTTARRLPLGSDVVRYGSSGRVFRQIRLAQQ</sequence>